<evidence type="ECO:0000313" key="2">
    <source>
        <dbReference type="EMBL" id="QUC23262.1"/>
    </source>
</evidence>
<evidence type="ECO:0000256" key="1">
    <source>
        <dbReference type="SAM" id="MobiDB-lite"/>
    </source>
</evidence>
<accession>A0A8E5HXG3</accession>
<proteinExistence type="predicted"/>
<evidence type="ECO:0000313" key="3">
    <source>
        <dbReference type="Proteomes" id="UP000027002"/>
    </source>
</evidence>
<dbReference type="RefSeq" id="XP_043000935.1">
    <property type="nucleotide sequence ID" value="XM_043145000.1"/>
</dbReference>
<dbReference type="Proteomes" id="UP000027002">
    <property type="component" value="Chromosome 6"/>
</dbReference>
<dbReference type="AlphaFoldDB" id="A0A8E5HXG3"/>
<protein>
    <submittedName>
        <fullName evidence="2">Uncharacterized protein</fullName>
    </submittedName>
</protein>
<gene>
    <name evidence="2" type="ORF">UV8b_07503</name>
</gene>
<organism evidence="2 3">
    <name type="scientific">Ustilaginoidea virens</name>
    <name type="common">Rice false smut fungus</name>
    <name type="synonym">Villosiclava virens</name>
    <dbReference type="NCBI Taxonomy" id="1159556"/>
    <lineage>
        <taxon>Eukaryota</taxon>
        <taxon>Fungi</taxon>
        <taxon>Dikarya</taxon>
        <taxon>Ascomycota</taxon>
        <taxon>Pezizomycotina</taxon>
        <taxon>Sordariomycetes</taxon>
        <taxon>Hypocreomycetidae</taxon>
        <taxon>Hypocreales</taxon>
        <taxon>Clavicipitaceae</taxon>
        <taxon>Ustilaginoidea</taxon>
    </lineage>
</organism>
<keyword evidence="3" id="KW-1185">Reference proteome</keyword>
<dbReference type="GeneID" id="66068280"/>
<dbReference type="KEGG" id="uvi:66068280"/>
<feature type="region of interest" description="Disordered" evidence="1">
    <location>
        <begin position="15"/>
        <end position="42"/>
    </location>
</feature>
<dbReference type="EMBL" id="CP072758">
    <property type="protein sequence ID" value="QUC23262.1"/>
    <property type="molecule type" value="Genomic_DNA"/>
</dbReference>
<sequence length="129" mass="14246">MRSLTAGRWLFNSDGRRETGDFDGPPSMDLDGQKIQASPRRRADTLTQLLSERLALRPTIRPPTPTAEPALNLRLHSDFIQVPILRFAIVDKASSALEPKVVDIAPFGSFIIDSAELLGMNKVRGELHA</sequence>
<reference evidence="2" key="1">
    <citation type="submission" date="2020-03" db="EMBL/GenBank/DDBJ databases">
        <title>A mixture of massive structural variations and highly conserved coding sequences in Ustilaginoidea virens genome.</title>
        <authorList>
            <person name="Zhang K."/>
            <person name="Zhao Z."/>
            <person name="Zhang Z."/>
            <person name="Li Y."/>
            <person name="Hsiang T."/>
            <person name="Sun W."/>
        </authorList>
    </citation>
    <scope>NUCLEOTIDE SEQUENCE</scope>
    <source>
        <strain evidence="2">UV-8b</strain>
    </source>
</reference>
<name>A0A8E5HXG3_USTVR</name>